<dbReference type="InterPro" id="IPR015422">
    <property type="entry name" value="PyrdxlP-dep_Trfase_small"/>
</dbReference>
<proteinExistence type="inferred from homology"/>
<dbReference type="InterPro" id="IPR004839">
    <property type="entry name" value="Aminotransferase_I/II_large"/>
</dbReference>
<dbReference type="AlphaFoldDB" id="A0A1M7YYH9"/>
<dbReference type="InterPro" id="IPR000524">
    <property type="entry name" value="Tscrpt_reg_HTH_GntR"/>
</dbReference>
<evidence type="ECO:0000256" key="3">
    <source>
        <dbReference type="ARBA" id="ARBA00023015"/>
    </source>
</evidence>
<dbReference type="CDD" id="cd00609">
    <property type="entry name" value="AAT_like"/>
    <property type="match status" value="1"/>
</dbReference>
<gene>
    <name evidence="7" type="primary">ydcR_1</name>
    <name evidence="7" type="ORF">VQ7734_03415</name>
</gene>
<dbReference type="Gene3D" id="3.90.1150.10">
    <property type="entry name" value="Aspartate Aminotransferase, domain 1"/>
    <property type="match status" value="1"/>
</dbReference>
<dbReference type="PANTHER" id="PTHR46577">
    <property type="entry name" value="HTH-TYPE TRANSCRIPTIONAL REGULATORY PROTEIN GABR"/>
    <property type="match status" value="1"/>
</dbReference>
<dbReference type="PANTHER" id="PTHR46577:SF2">
    <property type="entry name" value="TRANSCRIPTIONAL REGULATORY PROTEIN"/>
    <property type="match status" value="1"/>
</dbReference>
<dbReference type="PROSITE" id="PS50949">
    <property type="entry name" value="HTH_GNTR"/>
    <property type="match status" value="1"/>
</dbReference>
<dbReference type="Gene3D" id="1.10.10.10">
    <property type="entry name" value="Winged helix-like DNA-binding domain superfamily/Winged helix DNA-binding domain"/>
    <property type="match status" value="1"/>
</dbReference>
<keyword evidence="3" id="KW-0805">Transcription regulation</keyword>
<dbReference type="GO" id="GO:0003677">
    <property type="term" value="F:DNA binding"/>
    <property type="evidence" value="ECO:0007669"/>
    <property type="project" value="UniProtKB-KW"/>
</dbReference>
<dbReference type="Pfam" id="PF00155">
    <property type="entry name" value="Aminotran_1_2"/>
    <property type="match status" value="1"/>
</dbReference>
<evidence type="ECO:0000259" key="6">
    <source>
        <dbReference type="PROSITE" id="PS50949"/>
    </source>
</evidence>
<evidence type="ECO:0000256" key="2">
    <source>
        <dbReference type="ARBA" id="ARBA00022898"/>
    </source>
</evidence>
<dbReference type="EMBL" id="FRFG01000043">
    <property type="protein sequence ID" value="SHO57645.1"/>
    <property type="molecule type" value="Genomic_DNA"/>
</dbReference>
<dbReference type="SMART" id="SM00345">
    <property type="entry name" value="HTH_GNTR"/>
    <property type="match status" value="1"/>
</dbReference>
<evidence type="ECO:0000256" key="5">
    <source>
        <dbReference type="ARBA" id="ARBA00023163"/>
    </source>
</evidence>
<dbReference type="STRING" id="1117707.VQ7734_03415"/>
<keyword evidence="5" id="KW-0804">Transcription</keyword>
<sequence length="463" mass="51546">MAKYQQLADKIIDDIQSGKLPAGEKMLSLRRFAGQHGISVSTAVSCYDELASQGWLVSRPQAGFFVASPAGQASQPQWQPFTSQLAHPHAYLPKSHTPTGSIGTSQLFVTDAVNQQLNQCFRRAITRQRKRISSYPETQGEPELLSTLAAHFSQSGFVFSSDELVITHGCIDAVKTALEVSTRPGDAVAVNSPCFLGLLELLSQMERPIVEIPTTQDGIDLDQFERLLQTGTVKAGLFSTTFMNPQGITLSVAQKQRLAQLANQYRVPVIEDDVYLELSHQSGQPPLPAAYFDQQGYVLWCGAVSKSLSPAYRLGWCHPGRYIADYVKRCQGVPTLIQQAIADFITSGHYARHLKQARAQLTLNKQHYLNYFNTHLPAKTRITRPDGGLVLWLQIPGFDAHHMAKRAKQQGHYFITGPLFTTSDRYRDCLRVNIGYPLNEEVEKELEAWVGLVWESLETVEVS</sequence>
<dbReference type="InterPro" id="IPR036388">
    <property type="entry name" value="WH-like_DNA-bd_sf"/>
</dbReference>
<dbReference type="CDD" id="cd07377">
    <property type="entry name" value="WHTH_GntR"/>
    <property type="match status" value="1"/>
</dbReference>
<accession>A0A1M7YYH9</accession>
<dbReference type="InterPro" id="IPR051446">
    <property type="entry name" value="HTH_trans_reg/aminotransferase"/>
</dbReference>
<reference evidence="8" key="1">
    <citation type="submission" date="2016-12" db="EMBL/GenBank/DDBJ databases">
        <authorList>
            <person name="Rodrigo-Torres L."/>
            <person name="Arahal R.D."/>
            <person name="Lucena T."/>
        </authorList>
    </citation>
    <scope>NUCLEOTIDE SEQUENCE [LARGE SCALE GENOMIC DNA]</scope>
</reference>
<dbReference type="SUPFAM" id="SSF53383">
    <property type="entry name" value="PLP-dependent transferases"/>
    <property type="match status" value="1"/>
</dbReference>
<keyword evidence="4" id="KW-0238">DNA-binding</keyword>
<dbReference type="GO" id="GO:0030170">
    <property type="term" value="F:pyridoxal phosphate binding"/>
    <property type="evidence" value="ECO:0007669"/>
    <property type="project" value="InterPro"/>
</dbReference>
<keyword evidence="8" id="KW-1185">Reference proteome</keyword>
<keyword evidence="2" id="KW-0663">Pyridoxal phosphate</keyword>
<evidence type="ECO:0000256" key="4">
    <source>
        <dbReference type="ARBA" id="ARBA00023125"/>
    </source>
</evidence>
<dbReference type="Gene3D" id="3.40.640.10">
    <property type="entry name" value="Type I PLP-dependent aspartate aminotransferase-like (Major domain)"/>
    <property type="match status" value="1"/>
</dbReference>
<feature type="domain" description="HTH gntR-type" evidence="6">
    <location>
        <begin position="1"/>
        <end position="69"/>
    </location>
</feature>
<name>A0A1M7YYH9_9VIBR</name>
<dbReference type="GO" id="GO:0003700">
    <property type="term" value="F:DNA-binding transcription factor activity"/>
    <property type="evidence" value="ECO:0007669"/>
    <property type="project" value="InterPro"/>
</dbReference>
<dbReference type="InterPro" id="IPR015424">
    <property type="entry name" value="PyrdxlP-dep_Trfase"/>
</dbReference>
<protein>
    <submittedName>
        <fullName evidence="7">Putative HTH-type transcriptional regulator YdcR</fullName>
    </submittedName>
</protein>
<dbReference type="OrthoDB" id="9804020at2"/>
<evidence type="ECO:0000313" key="8">
    <source>
        <dbReference type="Proteomes" id="UP000184600"/>
    </source>
</evidence>
<comment type="similarity">
    <text evidence="1">In the C-terminal section; belongs to the class-I pyridoxal-phosphate-dependent aminotransferase family.</text>
</comment>
<dbReference type="Proteomes" id="UP000184600">
    <property type="component" value="Unassembled WGS sequence"/>
</dbReference>
<organism evidence="7 8">
    <name type="scientific">Vibrio quintilis</name>
    <dbReference type="NCBI Taxonomy" id="1117707"/>
    <lineage>
        <taxon>Bacteria</taxon>
        <taxon>Pseudomonadati</taxon>
        <taxon>Pseudomonadota</taxon>
        <taxon>Gammaproteobacteria</taxon>
        <taxon>Vibrionales</taxon>
        <taxon>Vibrionaceae</taxon>
        <taxon>Vibrio</taxon>
    </lineage>
</organism>
<dbReference type="SUPFAM" id="SSF46785">
    <property type="entry name" value="Winged helix' DNA-binding domain"/>
    <property type="match status" value="1"/>
</dbReference>
<evidence type="ECO:0000256" key="1">
    <source>
        <dbReference type="ARBA" id="ARBA00005384"/>
    </source>
</evidence>
<dbReference type="RefSeq" id="WP_073584769.1">
    <property type="nucleotide sequence ID" value="NZ_AP024897.1"/>
</dbReference>
<dbReference type="Pfam" id="PF00392">
    <property type="entry name" value="GntR"/>
    <property type="match status" value="1"/>
</dbReference>
<dbReference type="InterPro" id="IPR036390">
    <property type="entry name" value="WH_DNA-bd_sf"/>
</dbReference>
<evidence type="ECO:0000313" key="7">
    <source>
        <dbReference type="EMBL" id="SHO57645.1"/>
    </source>
</evidence>
<dbReference type="InterPro" id="IPR015421">
    <property type="entry name" value="PyrdxlP-dep_Trfase_major"/>
</dbReference>